<dbReference type="GO" id="GO:0016787">
    <property type="term" value="F:hydrolase activity"/>
    <property type="evidence" value="ECO:0007669"/>
    <property type="project" value="UniProtKB-KW"/>
</dbReference>
<proteinExistence type="predicted"/>
<feature type="domain" description="Amidohydrolase-related" evidence="2">
    <location>
        <begin position="40"/>
        <end position="320"/>
    </location>
</feature>
<evidence type="ECO:0000256" key="1">
    <source>
        <dbReference type="ARBA" id="ARBA00023239"/>
    </source>
</evidence>
<reference evidence="3 4" key="1">
    <citation type="submission" date="2016-04" db="EMBL/GenBank/DDBJ databases">
        <authorList>
            <person name="Evans L.H."/>
            <person name="Alamgir A."/>
            <person name="Owens N."/>
            <person name="Weber N.D."/>
            <person name="Virtaneva K."/>
            <person name="Barbian K."/>
            <person name="Babar A."/>
            <person name="Rosenke K."/>
        </authorList>
    </citation>
    <scope>NUCLEOTIDE SEQUENCE [LARGE SCALE GENOMIC DNA]</scope>
    <source>
        <strain evidence="3 4">IFM 0406</strain>
    </source>
</reference>
<dbReference type="Gene3D" id="3.20.20.140">
    <property type="entry name" value="Metal-dependent hydrolases"/>
    <property type="match status" value="1"/>
</dbReference>
<keyword evidence="3" id="KW-0378">Hydrolase</keyword>
<dbReference type="InterPro" id="IPR032466">
    <property type="entry name" value="Metal_Hydrolase"/>
</dbReference>
<dbReference type="EMBL" id="LWGR01000012">
    <property type="protein sequence ID" value="KZM71326.1"/>
    <property type="molecule type" value="Genomic_DNA"/>
</dbReference>
<dbReference type="Pfam" id="PF04909">
    <property type="entry name" value="Amidohydro_2"/>
    <property type="match status" value="1"/>
</dbReference>
<protein>
    <submittedName>
        <fullName evidence="3">Amidohydrolase</fullName>
    </submittedName>
</protein>
<dbReference type="SUPFAM" id="SSF51556">
    <property type="entry name" value="Metallo-dependent hydrolases"/>
    <property type="match status" value="1"/>
</dbReference>
<organism evidence="3 4">
    <name type="scientific">Nocardia terpenica</name>
    <dbReference type="NCBI Taxonomy" id="455432"/>
    <lineage>
        <taxon>Bacteria</taxon>
        <taxon>Bacillati</taxon>
        <taxon>Actinomycetota</taxon>
        <taxon>Actinomycetes</taxon>
        <taxon>Mycobacteriales</taxon>
        <taxon>Nocardiaceae</taxon>
        <taxon>Nocardia</taxon>
    </lineage>
</organism>
<dbReference type="InterPro" id="IPR032465">
    <property type="entry name" value="ACMSD"/>
</dbReference>
<dbReference type="GO" id="GO:0016831">
    <property type="term" value="F:carboxy-lyase activity"/>
    <property type="evidence" value="ECO:0007669"/>
    <property type="project" value="InterPro"/>
</dbReference>
<comment type="caution">
    <text evidence="3">The sequence shown here is derived from an EMBL/GenBank/DDBJ whole genome shotgun (WGS) entry which is preliminary data.</text>
</comment>
<dbReference type="OrthoDB" id="8673173at2"/>
<keyword evidence="1" id="KW-0456">Lyase</keyword>
<dbReference type="PANTHER" id="PTHR21240:SF30">
    <property type="entry name" value="AMIDOHYDROLASE-RELATED DOMAIN-CONTAINING PROTEIN-RELATED"/>
    <property type="match status" value="1"/>
</dbReference>
<evidence type="ECO:0000259" key="2">
    <source>
        <dbReference type="Pfam" id="PF04909"/>
    </source>
</evidence>
<dbReference type="InterPro" id="IPR006680">
    <property type="entry name" value="Amidohydro-rel"/>
</dbReference>
<dbReference type="AlphaFoldDB" id="A0A164KEU7"/>
<name>A0A164KEU7_9NOCA</name>
<dbReference type="GO" id="GO:0005829">
    <property type="term" value="C:cytosol"/>
    <property type="evidence" value="ECO:0007669"/>
    <property type="project" value="TreeGrafter"/>
</dbReference>
<dbReference type="Proteomes" id="UP000076512">
    <property type="component" value="Unassembled WGS sequence"/>
</dbReference>
<evidence type="ECO:0000313" key="3">
    <source>
        <dbReference type="EMBL" id="KZM71326.1"/>
    </source>
</evidence>
<dbReference type="RefSeq" id="WP_067576723.1">
    <property type="nucleotide sequence ID" value="NZ_JABMCZ010000003.1"/>
</dbReference>
<dbReference type="PANTHER" id="PTHR21240">
    <property type="entry name" value="2-AMINO-3-CARBOXYLMUCONATE-6-SEMIALDEHYDE DECARBOXYLASE"/>
    <property type="match status" value="1"/>
</dbReference>
<accession>A0A164KEU7</accession>
<keyword evidence="4" id="KW-1185">Reference proteome</keyword>
<dbReference type="GO" id="GO:0019748">
    <property type="term" value="P:secondary metabolic process"/>
    <property type="evidence" value="ECO:0007669"/>
    <property type="project" value="TreeGrafter"/>
</dbReference>
<dbReference type="STRING" id="455432.AWN90_00665"/>
<evidence type="ECO:0000313" key="4">
    <source>
        <dbReference type="Proteomes" id="UP000076512"/>
    </source>
</evidence>
<sequence>MRVVALEEHFSHPALQDPESAARLRANPRMQRIETDLADIGEQRLADMDAAGIDVQVLSHTVPGAEAPKPERAVRAAAEVNDALAATIAAHPSRFAGFATLPMQDPERAATELERAVRDLGLCGTMINGMIDGAFLDDPRFLPVLERAHDLDVPVYLHPALPPESVAGAYYSGLRPEVGQLLAMAGWGWHAETAVHTLRLIVSGIFDRLPELQLIIGHMGEMIPFALDRIDRVLGPVTPQLRQPIPDYFQTNIHITTSGYTAIAPLQCALSVLGVDRILFSVDYPYLSNRAARTLLDTAPLSTADREKIAHGNADRLLRL</sequence>
<gene>
    <name evidence="3" type="ORF">AWN90_00665</name>
</gene>